<evidence type="ECO:0000313" key="16">
    <source>
        <dbReference type="Proteomes" id="UP000009328"/>
    </source>
</evidence>
<evidence type="ECO:0000313" key="15">
    <source>
        <dbReference type="EMBL" id="CCH43642.1"/>
    </source>
</evidence>
<feature type="compositionally biased region" description="Polar residues" evidence="13">
    <location>
        <begin position="321"/>
        <end position="348"/>
    </location>
</feature>
<protein>
    <recommendedName>
        <fullName evidence="2">non-specific serine/threonine protein kinase</fullName>
        <ecNumber evidence="2">2.7.11.1</ecNumber>
    </recommendedName>
</protein>
<dbReference type="GO" id="GO:2000369">
    <property type="term" value="P:regulation of clathrin-dependent endocytosis"/>
    <property type="evidence" value="ECO:0007669"/>
    <property type="project" value="UniProtKB-ARBA"/>
</dbReference>
<feature type="compositionally biased region" description="Polar residues" evidence="13">
    <location>
        <begin position="593"/>
        <end position="607"/>
    </location>
</feature>
<dbReference type="InParanoid" id="K0KN63"/>
<feature type="region of interest" description="Disordered" evidence="13">
    <location>
        <begin position="585"/>
        <end position="607"/>
    </location>
</feature>
<sequence length="859" mass="94882">MSSVPPPNAYKPGTVLTVGSHTAIIVKYISEGVPKYADSKIACLKRVAVPDKVSLNILRAEVDSMQRVKGHRHIVSYIDSHAARMPTGTGYEVFVLMEYCANKGLIDFMNTRLQNRLREDEVLRIMGEITEGVANMHALDPSLIHRDIKIENVLISENGDYKLCDFGSASPVLRPPRDADEFAILQNDVLRNTTAQYRAPEMIDLYRGLPIDEKSDIWALGIFLYKLCYYTTPFEEKGETAILQSQFTFPRYPHYSDRLRNLISVLLRTDPRRRPNAYQTLEEVCKMRSVSVPIEDYTKKKHTSAATFKPKVHATKVPLPQAQSQGKTENFSSQPQIQLPSTANSNKPQFVKDFKHSASSGDLSNLPRSAVSTTQLQPSNNLRPLKDLNSRPVSSSLESAGNSKDPFADLDTSNFLKAKSSSPQPPPKPSRPTSSSANIYSTSHSTSEVNINKLSSSVGNLNVNDKPKSSIPPPVPTKPKYVDSIVQTDDEPLVTKSKTEDFKKPALPRRISHKRPQSMYSLPSQGQVSQQKQLYETSNQSQNDVNELKKIITGLSSQSNTVELSPGDHHINSNVDFLKTLDKQDSGKPWASAQHTGESVKSLRRISTGSKRVNSLIGTFTGKLSRSHSRSQSRNSSRASSIHESAGVYSSNTGNSHKFRSSSESIEEEIIKPAERKSIGRSNSIQRRVQALLNRNNDPPIIKTAKGYGNDSSNHTGSNNNNNNNHNGSSNNDSIGFDGFKKPTIIKRKPPVPAKKLGPKTPPLSAQSTPSTVTKTPKGSIKAVEQESPSTLKKSAPPPKPKKPTHLQTLAVSEDNDKDTLEVPSAKKHLRNNSISSEISIPDIDDLEEDFNRRYPSAV</sequence>
<dbReference type="Pfam" id="PF00069">
    <property type="entry name" value="Pkinase"/>
    <property type="match status" value="1"/>
</dbReference>
<dbReference type="PANTHER" id="PTHR22967:SF57">
    <property type="entry name" value="AUXILIN, ISOFORM A-RELATED"/>
    <property type="match status" value="1"/>
</dbReference>
<evidence type="ECO:0000256" key="6">
    <source>
        <dbReference type="ARBA" id="ARBA00022679"/>
    </source>
</evidence>
<dbReference type="eggNOG" id="KOG1989">
    <property type="taxonomic scope" value="Eukaryota"/>
</dbReference>
<dbReference type="GO" id="GO:0106310">
    <property type="term" value="F:protein serine kinase activity"/>
    <property type="evidence" value="ECO:0007669"/>
    <property type="project" value="RHEA"/>
</dbReference>
<dbReference type="SUPFAM" id="SSF56112">
    <property type="entry name" value="Protein kinase-like (PK-like)"/>
    <property type="match status" value="1"/>
</dbReference>
<dbReference type="HOGENOM" id="CLU_011638_2_0_1"/>
<dbReference type="GO" id="GO:0004674">
    <property type="term" value="F:protein serine/threonine kinase activity"/>
    <property type="evidence" value="ECO:0007669"/>
    <property type="project" value="UniProtKB-KW"/>
</dbReference>
<comment type="caution">
    <text evidence="15">The sequence shown here is derived from an EMBL/GenBank/DDBJ whole genome shotgun (WGS) entry which is preliminary data.</text>
</comment>
<dbReference type="FunFam" id="1.10.510.10:FF:000441">
    <property type="entry name" value="Serine/threonine protein kinase"/>
    <property type="match status" value="1"/>
</dbReference>
<dbReference type="FunCoup" id="K0KN63">
    <property type="interactions" value="290"/>
</dbReference>
<dbReference type="Proteomes" id="UP000009328">
    <property type="component" value="Unassembled WGS sequence"/>
</dbReference>
<evidence type="ECO:0000256" key="9">
    <source>
        <dbReference type="ARBA" id="ARBA00022840"/>
    </source>
</evidence>
<evidence type="ECO:0000256" key="2">
    <source>
        <dbReference type="ARBA" id="ARBA00012513"/>
    </source>
</evidence>
<dbReference type="GO" id="GO:0005524">
    <property type="term" value="F:ATP binding"/>
    <property type="evidence" value="ECO:0007669"/>
    <property type="project" value="UniProtKB-KW"/>
</dbReference>
<evidence type="ECO:0000256" key="13">
    <source>
        <dbReference type="SAM" id="MobiDB-lite"/>
    </source>
</evidence>
<keyword evidence="16" id="KW-1185">Reference proteome</keyword>
<dbReference type="PROSITE" id="PS00108">
    <property type="entry name" value="PROTEIN_KINASE_ST"/>
    <property type="match status" value="1"/>
</dbReference>
<evidence type="ECO:0000256" key="1">
    <source>
        <dbReference type="ARBA" id="ARBA00004134"/>
    </source>
</evidence>
<dbReference type="PROSITE" id="PS50011">
    <property type="entry name" value="PROTEIN_KINASE_DOM"/>
    <property type="match status" value="1"/>
</dbReference>
<dbReference type="AlphaFoldDB" id="K0KN63"/>
<proteinExistence type="predicted"/>
<feature type="region of interest" description="Disordered" evidence="13">
    <location>
        <begin position="319"/>
        <end position="528"/>
    </location>
</feature>
<dbReference type="EC" id="2.7.11.1" evidence="2"/>
<feature type="compositionally biased region" description="Polar residues" evidence="13">
    <location>
        <begin position="391"/>
        <end position="402"/>
    </location>
</feature>
<evidence type="ECO:0000256" key="12">
    <source>
        <dbReference type="ARBA" id="ARBA00065090"/>
    </source>
</evidence>
<dbReference type="GO" id="GO:0030479">
    <property type="term" value="C:actin cortical patch"/>
    <property type="evidence" value="ECO:0007669"/>
    <property type="project" value="UniProtKB-SubCell"/>
</dbReference>
<keyword evidence="3" id="KW-0963">Cytoplasm</keyword>
<keyword evidence="8 15" id="KW-0418">Kinase</keyword>
<comment type="subunit">
    <text evidence="12">Interacts with ABP1, which is required for proper actin patch localization.</text>
</comment>
<feature type="compositionally biased region" description="Polar residues" evidence="13">
    <location>
        <begin position="437"/>
        <end position="463"/>
    </location>
</feature>
<feature type="compositionally biased region" description="Polar residues" evidence="13">
    <location>
        <begin position="764"/>
        <end position="777"/>
    </location>
</feature>
<gene>
    <name evidence="15" type="ORF">BN7_3195</name>
</gene>
<keyword evidence="4" id="KW-0723">Serine/threonine-protein kinase</keyword>
<dbReference type="Gene3D" id="1.10.510.10">
    <property type="entry name" value="Transferase(Phosphotransferase) domain 1"/>
    <property type="match status" value="1"/>
</dbReference>
<accession>K0KN63</accession>
<evidence type="ECO:0000256" key="4">
    <source>
        <dbReference type="ARBA" id="ARBA00022527"/>
    </source>
</evidence>
<evidence type="ECO:0000256" key="3">
    <source>
        <dbReference type="ARBA" id="ARBA00022490"/>
    </source>
</evidence>
<comment type="subcellular location">
    <subcellularLocation>
        <location evidence="1">Cytoplasm</location>
        <location evidence="1">Cytoskeleton</location>
        <location evidence="1">Actin patch</location>
    </subcellularLocation>
</comment>
<feature type="compositionally biased region" description="Low complexity" evidence="13">
    <location>
        <begin position="710"/>
        <end position="734"/>
    </location>
</feature>
<dbReference type="PANTHER" id="PTHR22967">
    <property type="entry name" value="SERINE/THREONINE PROTEIN KINASE"/>
    <property type="match status" value="1"/>
</dbReference>
<comment type="catalytic activity">
    <reaction evidence="11">
        <text>L-seryl-[protein] + ATP = O-phospho-L-seryl-[protein] + ADP + H(+)</text>
        <dbReference type="Rhea" id="RHEA:17989"/>
        <dbReference type="Rhea" id="RHEA-COMP:9863"/>
        <dbReference type="Rhea" id="RHEA-COMP:11604"/>
        <dbReference type="ChEBI" id="CHEBI:15378"/>
        <dbReference type="ChEBI" id="CHEBI:29999"/>
        <dbReference type="ChEBI" id="CHEBI:30616"/>
        <dbReference type="ChEBI" id="CHEBI:83421"/>
        <dbReference type="ChEBI" id="CHEBI:456216"/>
        <dbReference type="EC" id="2.7.11.1"/>
    </reaction>
</comment>
<comment type="catalytic activity">
    <reaction evidence="10">
        <text>L-threonyl-[protein] + ATP = O-phospho-L-threonyl-[protein] + ADP + H(+)</text>
        <dbReference type="Rhea" id="RHEA:46608"/>
        <dbReference type="Rhea" id="RHEA-COMP:11060"/>
        <dbReference type="Rhea" id="RHEA-COMP:11605"/>
        <dbReference type="ChEBI" id="CHEBI:15378"/>
        <dbReference type="ChEBI" id="CHEBI:30013"/>
        <dbReference type="ChEBI" id="CHEBI:30616"/>
        <dbReference type="ChEBI" id="CHEBI:61977"/>
        <dbReference type="ChEBI" id="CHEBI:456216"/>
        <dbReference type="EC" id="2.7.11.1"/>
    </reaction>
</comment>
<feature type="region of interest" description="Disordered" evidence="13">
    <location>
        <begin position="620"/>
        <end position="668"/>
    </location>
</feature>
<organism evidence="15 16">
    <name type="scientific">Wickerhamomyces ciferrii (strain ATCC 14091 / BCRC 22168 / CBS 111 / JCM 3599 / NBRC 0793 / NRRL Y-1031 F-60-10)</name>
    <name type="common">Yeast</name>
    <name type="synonym">Pichia ciferrii</name>
    <dbReference type="NCBI Taxonomy" id="1206466"/>
    <lineage>
        <taxon>Eukaryota</taxon>
        <taxon>Fungi</taxon>
        <taxon>Dikarya</taxon>
        <taxon>Ascomycota</taxon>
        <taxon>Saccharomycotina</taxon>
        <taxon>Saccharomycetes</taxon>
        <taxon>Phaffomycetales</taxon>
        <taxon>Wickerhamomycetaceae</taxon>
        <taxon>Wickerhamomyces</taxon>
    </lineage>
</organism>
<dbReference type="InterPro" id="IPR011009">
    <property type="entry name" value="Kinase-like_dom_sf"/>
</dbReference>
<keyword evidence="7" id="KW-0547">Nucleotide-binding</keyword>
<keyword evidence="9" id="KW-0067">ATP-binding</keyword>
<evidence type="ECO:0000256" key="11">
    <source>
        <dbReference type="ARBA" id="ARBA00048679"/>
    </source>
</evidence>
<dbReference type="InterPro" id="IPR000719">
    <property type="entry name" value="Prot_kinase_dom"/>
</dbReference>
<evidence type="ECO:0000256" key="7">
    <source>
        <dbReference type="ARBA" id="ARBA00022741"/>
    </source>
</evidence>
<dbReference type="EMBL" id="CAIF01000085">
    <property type="protein sequence ID" value="CCH43642.1"/>
    <property type="molecule type" value="Genomic_DNA"/>
</dbReference>
<dbReference type="InterPro" id="IPR008271">
    <property type="entry name" value="Ser/Thr_kinase_AS"/>
</dbReference>
<feature type="domain" description="Protein kinase" evidence="14">
    <location>
        <begin position="10"/>
        <end position="290"/>
    </location>
</feature>
<dbReference type="GO" id="GO:0007015">
    <property type="term" value="P:actin filament organization"/>
    <property type="evidence" value="ECO:0007669"/>
    <property type="project" value="TreeGrafter"/>
</dbReference>
<dbReference type="SMART" id="SM00220">
    <property type="entry name" value="S_TKc"/>
    <property type="match status" value="1"/>
</dbReference>
<evidence type="ECO:0000256" key="5">
    <source>
        <dbReference type="ARBA" id="ARBA00022553"/>
    </source>
</evidence>
<dbReference type="GO" id="GO:0000147">
    <property type="term" value="P:actin cortical patch assembly"/>
    <property type="evidence" value="ECO:0007669"/>
    <property type="project" value="TreeGrafter"/>
</dbReference>
<evidence type="ECO:0000259" key="14">
    <source>
        <dbReference type="PROSITE" id="PS50011"/>
    </source>
</evidence>
<dbReference type="STRING" id="1206466.K0KN63"/>
<feature type="compositionally biased region" description="Polar residues" evidence="13">
    <location>
        <begin position="357"/>
        <end position="382"/>
    </location>
</feature>
<evidence type="ECO:0000256" key="8">
    <source>
        <dbReference type="ARBA" id="ARBA00022777"/>
    </source>
</evidence>
<reference evidence="15 16" key="1">
    <citation type="journal article" date="2012" name="Eukaryot. Cell">
        <title>Draft genome sequence of Wickerhamomyces ciferrii NRRL Y-1031 F-60-10.</title>
        <authorList>
            <person name="Schneider J."/>
            <person name="Andrea H."/>
            <person name="Blom J."/>
            <person name="Jaenicke S."/>
            <person name="Ruckert C."/>
            <person name="Schorsch C."/>
            <person name="Szczepanowski R."/>
            <person name="Farwick M."/>
            <person name="Goesmann A."/>
            <person name="Puhler A."/>
            <person name="Schaffer S."/>
            <person name="Tauch A."/>
            <person name="Kohler T."/>
            <person name="Brinkrolf K."/>
        </authorList>
    </citation>
    <scope>NUCLEOTIDE SEQUENCE [LARGE SCALE GENOMIC DNA]</scope>
    <source>
        <strain evidence="16">ATCC 14091 / BCRC 22168 / CBS 111 / JCM 3599 / NBRC 0793 / NRRL Y-1031 F-60-10</strain>
    </source>
</reference>
<evidence type="ECO:0000256" key="10">
    <source>
        <dbReference type="ARBA" id="ARBA00047899"/>
    </source>
</evidence>
<feature type="region of interest" description="Disordered" evidence="13">
    <location>
        <begin position="692"/>
        <end position="859"/>
    </location>
</feature>
<feature type="compositionally biased region" description="Polar residues" evidence="13">
    <location>
        <begin position="518"/>
        <end position="528"/>
    </location>
</feature>
<keyword evidence="6 15" id="KW-0808">Transferase</keyword>
<name>K0KN63_WICCF</name>
<feature type="compositionally biased region" description="Basic residues" evidence="13">
    <location>
        <begin position="506"/>
        <end position="516"/>
    </location>
</feature>
<keyword evidence="5" id="KW-0597">Phosphoprotein</keyword>